<evidence type="ECO:0000313" key="3">
    <source>
        <dbReference type="Proteomes" id="UP000000226"/>
    </source>
</evidence>
<reference evidence="3" key="1">
    <citation type="journal article" date="2014" name="Nat. Genet.">
        <title>A reference genome for common bean and genome-wide analysis of dual domestications.</title>
        <authorList>
            <person name="Schmutz J."/>
            <person name="McClean P.E."/>
            <person name="Mamidi S."/>
            <person name="Wu G.A."/>
            <person name="Cannon S.B."/>
            <person name="Grimwood J."/>
            <person name="Jenkins J."/>
            <person name="Shu S."/>
            <person name="Song Q."/>
            <person name="Chavarro C."/>
            <person name="Torres-Torres M."/>
            <person name="Geffroy V."/>
            <person name="Moghaddam S.M."/>
            <person name="Gao D."/>
            <person name="Abernathy B."/>
            <person name="Barry K."/>
            <person name="Blair M."/>
            <person name="Brick M.A."/>
            <person name="Chovatia M."/>
            <person name="Gepts P."/>
            <person name="Goodstein D.M."/>
            <person name="Gonzales M."/>
            <person name="Hellsten U."/>
            <person name="Hyten D.L."/>
            <person name="Jia G."/>
            <person name="Kelly J.D."/>
            <person name="Kudrna D."/>
            <person name="Lee R."/>
            <person name="Richard M.M."/>
            <person name="Miklas P.N."/>
            <person name="Osorno J.M."/>
            <person name="Rodrigues J."/>
            <person name="Thareau V."/>
            <person name="Urrea C.A."/>
            <person name="Wang M."/>
            <person name="Yu Y."/>
            <person name="Zhang M."/>
            <person name="Wing R.A."/>
            <person name="Cregan P.B."/>
            <person name="Rokhsar D.S."/>
            <person name="Jackson S.A."/>
        </authorList>
    </citation>
    <scope>NUCLEOTIDE SEQUENCE [LARGE SCALE GENOMIC DNA]</scope>
    <source>
        <strain evidence="3">cv. G19833</strain>
    </source>
</reference>
<sequence>MFVIRIDFGINVGYLEIIDQETKLGAIAVAFGNGTDSKRSTTTTTVISATRKEKYVGNSQMVTIFMFFLYNYIVFLNLFCIVWRPYY</sequence>
<keyword evidence="1" id="KW-1133">Transmembrane helix</keyword>
<dbReference type="EMBL" id="CM002289">
    <property type="protein sequence ID" value="ESW30803.1"/>
    <property type="molecule type" value="Genomic_DNA"/>
</dbReference>
<proteinExistence type="predicted"/>
<name>V7CN67_PHAVU</name>
<keyword evidence="1" id="KW-0472">Membrane</keyword>
<dbReference type="AlphaFoldDB" id="V7CN67"/>
<dbReference type="Gramene" id="ESW30803">
    <property type="protein sequence ID" value="ESW30803"/>
    <property type="gene ID" value="PHAVU_002G183700g"/>
</dbReference>
<feature type="transmembrane region" description="Helical" evidence="1">
    <location>
        <begin position="61"/>
        <end position="86"/>
    </location>
</feature>
<accession>V7CN67</accession>
<evidence type="ECO:0000256" key="1">
    <source>
        <dbReference type="SAM" id="Phobius"/>
    </source>
</evidence>
<dbReference type="Proteomes" id="UP000000226">
    <property type="component" value="Chromosome 2"/>
</dbReference>
<keyword evidence="3" id="KW-1185">Reference proteome</keyword>
<protein>
    <submittedName>
        <fullName evidence="2">Uncharacterized protein</fullName>
    </submittedName>
</protein>
<keyword evidence="1" id="KW-0812">Transmembrane</keyword>
<gene>
    <name evidence="2" type="ORF">PHAVU_002G183700g</name>
</gene>
<organism evidence="2 3">
    <name type="scientific">Phaseolus vulgaris</name>
    <name type="common">Kidney bean</name>
    <name type="synonym">French bean</name>
    <dbReference type="NCBI Taxonomy" id="3885"/>
    <lineage>
        <taxon>Eukaryota</taxon>
        <taxon>Viridiplantae</taxon>
        <taxon>Streptophyta</taxon>
        <taxon>Embryophyta</taxon>
        <taxon>Tracheophyta</taxon>
        <taxon>Spermatophyta</taxon>
        <taxon>Magnoliopsida</taxon>
        <taxon>eudicotyledons</taxon>
        <taxon>Gunneridae</taxon>
        <taxon>Pentapetalae</taxon>
        <taxon>rosids</taxon>
        <taxon>fabids</taxon>
        <taxon>Fabales</taxon>
        <taxon>Fabaceae</taxon>
        <taxon>Papilionoideae</taxon>
        <taxon>50 kb inversion clade</taxon>
        <taxon>NPAAA clade</taxon>
        <taxon>indigoferoid/millettioid clade</taxon>
        <taxon>Phaseoleae</taxon>
        <taxon>Phaseolus</taxon>
    </lineage>
</organism>
<evidence type="ECO:0000313" key="2">
    <source>
        <dbReference type="EMBL" id="ESW30803.1"/>
    </source>
</evidence>